<dbReference type="PROSITE" id="PS51257">
    <property type="entry name" value="PROKAR_LIPOPROTEIN"/>
    <property type="match status" value="1"/>
</dbReference>
<dbReference type="Gene3D" id="3.30.1330.60">
    <property type="entry name" value="OmpA-like domain"/>
    <property type="match status" value="1"/>
</dbReference>
<dbReference type="PROSITE" id="PS51123">
    <property type="entry name" value="OMPA_2"/>
    <property type="match status" value="1"/>
</dbReference>
<dbReference type="PANTHER" id="PTHR30329:SF21">
    <property type="entry name" value="LIPOPROTEIN YIAD-RELATED"/>
    <property type="match status" value="1"/>
</dbReference>
<dbReference type="EMBL" id="OU015584">
    <property type="protein sequence ID" value="CAG5080580.1"/>
    <property type="molecule type" value="Genomic_DNA"/>
</dbReference>
<sequence>MKRVFIGIIVWQVVTSLSSCATALQKEKASSDAQKPEPIEVLQLKDIDDPYDYLDTAFQIQHLYFDVDKAIIPDVSKDELDELVDILTTYPEMKLEIHGHTDVTGDWDANVALSKNRAESVKAYLVDKGIDPKRVYTFGHGPEIPLMEGDFEEAYQYNRRVEFEYTLK</sequence>
<keyword evidence="3" id="KW-0998">Cell outer membrane</keyword>
<protein>
    <submittedName>
        <fullName evidence="6">Peptidoglycan-associated lipoprotein</fullName>
    </submittedName>
</protein>
<evidence type="ECO:0000256" key="1">
    <source>
        <dbReference type="ARBA" id="ARBA00004442"/>
    </source>
</evidence>
<dbReference type="InterPro" id="IPR006664">
    <property type="entry name" value="OMP_bac"/>
</dbReference>
<evidence type="ECO:0000256" key="3">
    <source>
        <dbReference type="ARBA" id="ARBA00023237"/>
    </source>
</evidence>
<dbReference type="Proteomes" id="UP000683507">
    <property type="component" value="Chromosome"/>
</dbReference>
<accession>A0A916NR83</accession>
<keyword evidence="6" id="KW-0449">Lipoprotein</keyword>
<reference evidence="6" key="1">
    <citation type="submission" date="2021-04" db="EMBL/GenBank/DDBJ databases">
        <authorList>
            <person name="Rodrigo-Torres L."/>
            <person name="Arahal R. D."/>
            <person name="Lucena T."/>
        </authorList>
    </citation>
    <scope>NUCLEOTIDE SEQUENCE</scope>
    <source>
        <strain evidence="6">AS29M-1</strain>
    </source>
</reference>
<dbReference type="CDD" id="cd07185">
    <property type="entry name" value="OmpA_C-like"/>
    <property type="match status" value="1"/>
</dbReference>
<dbReference type="InterPro" id="IPR050330">
    <property type="entry name" value="Bact_OuterMem_StrucFunc"/>
</dbReference>
<dbReference type="RefSeq" id="WP_258541585.1">
    <property type="nucleotide sequence ID" value="NZ_OU015584.1"/>
</dbReference>
<gene>
    <name evidence="6" type="primary">pal_12</name>
    <name evidence="6" type="ORF">CRYO30217_01384</name>
</gene>
<dbReference type="PRINTS" id="PR01021">
    <property type="entry name" value="OMPADOMAIN"/>
</dbReference>
<dbReference type="SUPFAM" id="SSF103088">
    <property type="entry name" value="OmpA-like"/>
    <property type="match status" value="1"/>
</dbReference>
<evidence type="ECO:0000313" key="7">
    <source>
        <dbReference type="Proteomes" id="UP000683507"/>
    </source>
</evidence>
<name>A0A916NR83_9FLAO</name>
<organism evidence="6 7">
    <name type="scientific">Parvicella tangerina</name>
    <dbReference type="NCBI Taxonomy" id="2829795"/>
    <lineage>
        <taxon>Bacteria</taxon>
        <taxon>Pseudomonadati</taxon>
        <taxon>Bacteroidota</taxon>
        <taxon>Flavobacteriia</taxon>
        <taxon>Flavobacteriales</taxon>
        <taxon>Parvicellaceae</taxon>
        <taxon>Parvicella</taxon>
    </lineage>
</organism>
<dbReference type="PANTHER" id="PTHR30329">
    <property type="entry name" value="STATOR ELEMENT OF FLAGELLAR MOTOR COMPLEX"/>
    <property type="match status" value="1"/>
</dbReference>
<evidence type="ECO:0000256" key="4">
    <source>
        <dbReference type="PROSITE-ProRule" id="PRU00473"/>
    </source>
</evidence>
<keyword evidence="2 4" id="KW-0472">Membrane</keyword>
<dbReference type="KEGG" id="ptan:CRYO30217_01384"/>
<dbReference type="GO" id="GO:0009279">
    <property type="term" value="C:cell outer membrane"/>
    <property type="evidence" value="ECO:0007669"/>
    <property type="project" value="UniProtKB-SubCell"/>
</dbReference>
<keyword evidence="7" id="KW-1185">Reference proteome</keyword>
<dbReference type="Pfam" id="PF00691">
    <property type="entry name" value="OmpA"/>
    <property type="match status" value="1"/>
</dbReference>
<evidence type="ECO:0000313" key="6">
    <source>
        <dbReference type="EMBL" id="CAG5080580.1"/>
    </source>
</evidence>
<dbReference type="InterPro" id="IPR006665">
    <property type="entry name" value="OmpA-like"/>
</dbReference>
<comment type="subcellular location">
    <subcellularLocation>
        <location evidence="1">Cell outer membrane</location>
    </subcellularLocation>
</comment>
<feature type="domain" description="OmpA-like" evidence="5">
    <location>
        <begin position="52"/>
        <end position="168"/>
    </location>
</feature>
<proteinExistence type="predicted"/>
<dbReference type="InterPro" id="IPR036737">
    <property type="entry name" value="OmpA-like_sf"/>
</dbReference>
<evidence type="ECO:0000259" key="5">
    <source>
        <dbReference type="PROSITE" id="PS51123"/>
    </source>
</evidence>
<evidence type="ECO:0000256" key="2">
    <source>
        <dbReference type="ARBA" id="ARBA00023136"/>
    </source>
</evidence>
<dbReference type="AlphaFoldDB" id="A0A916NR83"/>